<dbReference type="Proteomes" id="UP000324767">
    <property type="component" value="Unassembled WGS sequence"/>
</dbReference>
<dbReference type="EMBL" id="VXIT01000012">
    <property type="protein sequence ID" value="KAA6409097.1"/>
    <property type="molecule type" value="Genomic_DNA"/>
</dbReference>
<organism evidence="2 3">
    <name type="scientific">Lasallia pustulata</name>
    <dbReference type="NCBI Taxonomy" id="136370"/>
    <lineage>
        <taxon>Eukaryota</taxon>
        <taxon>Fungi</taxon>
        <taxon>Dikarya</taxon>
        <taxon>Ascomycota</taxon>
        <taxon>Pezizomycotina</taxon>
        <taxon>Lecanoromycetes</taxon>
        <taxon>OSLEUM clade</taxon>
        <taxon>Umbilicariomycetidae</taxon>
        <taxon>Umbilicariales</taxon>
        <taxon>Umbilicariaceae</taxon>
        <taxon>Lasallia</taxon>
    </lineage>
</organism>
<feature type="compositionally biased region" description="Low complexity" evidence="1">
    <location>
        <begin position="237"/>
        <end position="250"/>
    </location>
</feature>
<feature type="compositionally biased region" description="Polar residues" evidence="1">
    <location>
        <begin position="304"/>
        <end position="316"/>
    </location>
</feature>
<feature type="compositionally biased region" description="Low complexity" evidence="1">
    <location>
        <begin position="166"/>
        <end position="176"/>
    </location>
</feature>
<accession>A0A5M8PI76</accession>
<sequence length="607" mass="65573">MAFPVEARSLSALTNLAANPPRYPRNPTQNVQEPLVLYIARVPGIRDVFLTTMKPLQKVVTAQDIQSSLYYLHVDDPADDDLRAATYISQEREQASDLASHTLLEQKSAEAVSRKPLPPASLLSRSDLPAPPPEPYPHFQTSPQSPQSRLQLGRKPVNTSSPRETALSAPSPAASSHGLLGPRPFHQRLHSADSTALAPAPGRGASSPRRWSEQPPALPVRPEFKRKEVRSEQRIRSSANKSDSSASGSGTTLEQSHWWSLGKSTGTGFQNNGAGNGLGHTQSPKMGISVTLIRRDPGSGGQWNIGNILTRGSSQDDGSREGSDSKPTTSSLHANSIINIEINVPGYLKFTVPNATDNSHPPSDNGIDQGSPPPKLLIQQDRIFRRQLWTGGPASDRHLEHSSPLRDGDASRKSRSLRPSFDTRRGRSAEGEDYKPRRSSQGRPPGIKDYTFRSPWNGLCEFTTGIAGRSLKCKHTLLSSSNPSAAASQPVTVSELRFNLPSSKIFLSTNSASEASAKTTSSKRSPVFSMNHSRTASAESVDGEEENGDGMDRLDLSLGQEYAGGGFGGKAAKLGKLIVEDEGLKMLDLLVAANMGVWWRVWERGGG</sequence>
<evidence type="ECO:0000313" key="2">
    <source>
        <dbReference type="EMBL" id="KAA6409097.1"/>
    </source>
</evidence>
<dbReference type="OrthoDB" id="5426191at2759"/>
<evidence type="ECO:0000256" key="1">
    <source>
        <dbReference type="SAM" id="MobiDB-lite"/>
    </source>
</evidence>
<dbReference type="AlphaFoldDB" id="A0A5M8PI76"/>
<gene>
    <name evidence="2" type="ORF">FRX48_07441</name>
</gene>
<protein>
    <submittedName>
        <fullName evidence="2">Uncharacterized protein</fullName>
    </submittedName>
</protein>
<name>A0A5M8PI76_9LECA</name>
<evidence type="ECO:0000313" key="3">
    <source>
        <dbReference type="Proteomes" id="UP000324767"/>
    </source>
</evidence>
<feature type="compositionally biased region" description="Basic and acidic residues" evidence="1">
    <location>
        <begin position="222"/>
        <end position="235"/>
    </location>
</feature>
<feature type="region of interest" description="Disordered" evidence="1">
    <location>
        <begin position="108"/>
        <end position="255"/>
    </location>
</feature>
<proteinExistence type="predicted"/>
<feature type="compositionally biased region" description="Low complexity" evidence="1">
    <location>
        <begin position="511"/>
        <end position="525"/>
    </location>
</feature>
<feature type="compositionally biased region" description="Basic and acidic residues" evidence="1">
    <location>
        <begin position="395"/>
        <end position="412"/>
    </location>
</feature>
<feature type="region of interest" description="Disordered" evidence="1">
    <location>
        <begin position="353"/>
        <end position="375"/>
    </location>
</feature>
<feature type="region of interest" description="Disordered" evidence="1">
    <location>
        <begin position="391"/>
        <end position="450"/>
    </location>
</feature>
<feature type="region of interest" description="Disordered" evidence="1">
    <location>
        <begin position="264"/>
        <end position="283"/>
    </location>
</feature>
<feature type="compositionally biased region" description="Polar residues" evidence="1">
    <location>
        <begin position="139"/>
        <end position="150"/>
    </location>
</feature>
<reference evidence="2 3" key="1">
    <citation type="submission" date="2019-09" db="EMBL/GenBank/DDBJ databases">
        <title>The hologenome of the rock-dwelling lichen Lasallia pustulata.</title>
        <authorList>
            <person name="Greshake Tzovaras B."/>
            <person name="Segers F."/>
            <person name="Bicker A."/>
            <person name="Dal Grande F."/>
            <person name="Otte J."/>
            <person name="Hankeln T."/>
            <person name="Schmitt I."/>
            <person name="Ebersberger I."/>
        </authorList>
    </citation>
    <scope>NUCLEOTIDE SEQUENCE [LARGE SCALE GENOMIC DNA]</scope>
    <source>
        <strain evidence="2">A1-1</strain>
    </source>
</reference>
<feature type="compositionally biased region" description="Polar residues" evidence="1">
    <location>
        <begin position="353"/>
        <end position="368"/>
    </location>
</feature>
<feature type="region of interest" description="Disordered" evidence="1">
    <location>
        <begin position="292"/>
        <end position="332"/>
    </location>
</feature>
<comment type="caution">
    <text evidence="2">The sequence shown here is derived from an EMBL/GenBank/DDBJ whole genome shotgun (WGS) entry which is preliminary data.</text>
</comment>
<feature type="region of interest" description="Disordered" evidence="1">
    <location>
        <begin position="511"/>
        <end position="548"/>
    </location>
</feature>
<feature type="compositionally biased region" description="Basic and acidic residues" evidence="1">
    <location>
        <begin position="421"/>
        <end position="436"/>
    </location>
</feature>
<feature type="compositionally biased region" description="Polar residues" evidence="1">
    <location>
        <begin position="528"/>
        <end position="538"/>
    </location>
</feature>